<evidence type="ECO:0000313" key="12">
    <source>
        <dbReference type="Proteomes" id="UP000694843"/>
    </source>
</evidence>
<evidence type="ECO:0000256" key="8">
    <source>
        <dbReference type="ARBA" id="ARBA00023128"/>
    </source>
</evidence>
<evidence type="ECO:0000313" key="13">
    <source>
        <dbReference type="RefSeq" id="XP_018019291.1"/>
    </source>
</evidence>
<keyword evidence="5 11" id="KW-0812">Transmembrane</keyword>
<dbReference type="GO" id="GO:0005794">
    <property type="term" value="C:Golgi apparatus"/>
    <property type="evidence" value="ECO:0007669"/>
    <property type="project" value="UniProtKB-SubCell"/>
</dbReference>
<feature type="transmembrane region" description="Helical" evidence="11">
    <location>
        <begin position="6"/>
        <end position="26"/>
    </location>
</feature>
<dbReference type="InterPro" id="IPR010876">
    <property type="entry name" value="C1orf43"/>
</dbReference>
<keyword evidence="13" id="KW-0238">DNA-binding</keyword>
<evidence type="ECO:0000256" key="6">
    <source>
        <dbReference type="ARBA" id="ARBA00022989"/>
    </source>
</evidence>
<keyword evidence="7" id="KW-0333">Golgi apparatus</keyword>
<dbReference type="RefSeq" id="XP_018019291.1">
    <property type="nucleotide sequence ID" value="XM_018163802.1"/>
</dbReference>
<comment type="subcellular location">
    <subcellularLocation>
        <location evidence="4">Golgi apparatus</location>
    </subcellularLocation>
    <subcellularLocation>
        <location evidence="2">Membrane</location>
        <topology evidence="2">Single-pass membrane protein</topology>
    </subcellularLocation>
    <subcellularLocation>
        <location evidence="3">Mitochondrion</location>
    </subcellularLocation>
</comment>
<keyword evidence="9 11" id="KW-0472">Membrane</keyword>
<proteinExistence type="predicted"/>
<keyword evidence="6 11" id="KW-1133">Transmembrane helix</keyword>
<comment type="function">
    <text evidence="1">General regulator of phagocytosis. Required to uptake Gram negative bacterium by macrophages.</text>
</comment>
<dbReference type="KEGG" id="hazt:108675775"/>
<dbReference type="AlphaFoldDB" id="A0A8B7P2M9"/>
<dbReference type="GO" id="GO:0005739">
    <property type="term" value="C:mitochondrion"/>
    <property type="evidence" value="ECO:0007669"/>
    <property type="project" value="UniProtKB-SubCell"/>
</dbReference>
<gene>
    <name evidence="13" type="primary">LOC108675775</name>
</gene>
<keyword evidence="12" id="KW-1185">Reference proteome</keyword>
<name>A0A8B7P2M9_HYAAZ</name>
<feature type="compositionally biased region" description="Low complexity" evidence="10">
    <location>
        <begin position="222"/>
        <end position="271"/>
    </location>
</feature>
<organism evidence="12 13">
    <name type="scientific">Hyalella azteca</name>
    <name type="common">Amphipod</name>
    <dbReference type="NCBI Taxonomy" id="294128"/>
    <lineage>
        <taxon>Eukaryota</taxon>
        <taxon>Metazoa</taxon>
        <taxon>Ecdysozoa</taxon>
        <taxon>Arthropoda</taxon>
        <taxon>Crustacea</taxon>
        <taxon>Multicrustacea</taxon>
        <taxon>Malacostraca</taxon>
        <taxon>Eumalacostraca</taxon>
        <taxon>Peracarida</taxon>
        <taxon>Amphipoda</taxon>
        <taxon>Senticaudata</taxon>
        <taxon>Talitrida</taxon>
        <taxon>Talitroidea</taxon>
        <taxon>Hyalellidae</taxon>
        <taxon>Hyalella</taxon>
    </lineage>
</organism>
<dbReference type="PANTHER" id="PTHR21425">
    <property type="entry name" value="NICE-3"/>
    <property type="match status" value="1"/>
</dbReference>
<evidence type="ECO:0000256" key="7">
    <source>
        <dbReference type="ARBA" id="ARBA00023034"/>
    </source>
</evidence>
<evidence type="ECO:0000256" key="5">
    <source>
        <dbReference type="ARBA" id="ARBA00022692"/>
    </source>
</evidence>
<dbReference type="GeneID" id="108675775"/>
<reference evidence="13" key="1">
    <citation type="submission" date="2025-08" db="UniProtKB">
        <authorList>
            <consortium name="RefSeq"/>
        </authorList>
    </citation>
    <scope>IDENTIFICATION</scope>
</reference>
<feature type="non-terminal residue" evidence="13">
    <location>
        <position position="278"/>
    </location>
</feature>
<evidence type="ECO:0000256" key="2">
    <source>
        <dbReference type="ARBA" id="ARBA00004167"/>
    </source>
</evidence>
<feature type="compositionally biased region" description="Basic and acidic residues" evidence="10">
    <location>
        <begin position="189"/>
        <end position="204"/>
    </location>
</feature>
<evidence type="ECO:0000256" key="9">
    <source>
        <dbReference type="ARBA" id="ARBA00023136"/>
    </source>
</evidence>
<feature type="region of interest" description="Disordered" evidence="10">
    <location>
        <begin position="186"/>
        <end position="278"/>
    </location>
</feature>
<protein>
    <submittedName>
        <fullName evidence="13">Homeobox protein prospero</fullName>
    </submittedName>
</protein>
<keyword evidence="8" id="KW-0496">Mitochondrion</keyword>
<dbReference type="GO" id="GO:0016020">
    <property type="term" value="C:membrane"/>
    <property type="evidence" value="ECO:0007669"/>
    <property type="project" value="UniProtKB-SubCell"/>
</dbReference>
<dbReference type="Proteomes" id="UP000694843">
    <property type="component" value="Unplaced"/>
</dbReference>
<dbReference type="PANTHER" id="PTHR21425:SF2">
    <property type="entry name" value="PROTEIN C1ORF43"/>
    <property type="match status" value="1"/>
</dbReference>
<evidence type="ECO:0000256" key="1">
    <source>
        <dbReference type="ARBA" id="ARBA00002620"/>
    </source>
</evidence>
<accession>A0A8B7P2M9</accession>
<keyword evidence="13" id="KW-0371">Homeobox</keyword>
<dbReference type="GO" id="GO:0003677">
    <property type="term" value="F:DNA binding"/>
    <property type="evidence" value="ECO:0007669"/>
    <property type="project" value="UniProtKB-KW"/>
</dbReference>
<sequence length="278" mass="32008">MENIVTVVILIVGGALLAIIVSAICGKRKLQRHKEFSRKDPHVPGSETHKALRVEIERRVERVREIKYDPLLLSHDPPAPKNEQDQYFSRMKALDHLCYLERELSKQQGVTSRVQHETLRGFLVRLTLPVPFVGGGAVLQGLDLAVLHQLCDLHARYHPQPFTRKHLTDTHALMLQVLTCAKSNGRKHLGSEDRLRASSDHDSAIDADPSEIEQSDDDVPAQRQQQQQLVYTSLRQQQKQQQLQQHKQQQLQQQQQLHKQQQQQQQQQQLLNKTQPIH</sequence>
<evidence type="ECO:0000256" key="3">
    <source>
        <dbReference type="ARBA" id="ARBA00004173"/>
    </source>
</evidence>
<evidence type="ECO:0000256" key="4">
    <source>
        <dbReference type="ARBA" id="ARBA00004555"/>
    </source>
</evidence>
<evidence type="ECO:0000256" key="11">
    <source>
        <dbReference type="SAM" id="Phobius"/>
    </source>
</evidence>
<evidence type="ECO:0000256" key="10">
    <source>
        <dbReference type="SAM" id="MobiDB-lite"/>
    </source>
</evidence>
<dbReference type="Pfam" id="PF07406">
    <property type="entry name" value="NICE-3"/>
    <property type="match status" value="1"/>
</dbReference>
<feature type="compositionally biased region" description="Acidic residues" evidence="10">
    <location>
        <begin position="208"/>
        <end position="219"/>
    </location>
</feature>
<dbReference type="OrthoDB" id="5960253at2759"/>